<dbReference type="InterPro" id="IPR013838">
    <property type="entry name" value="Beta-tubulin_BS"/>
</dbReference>
<organism evidence="7 8">
    <name type="scientific">Crassostrea virginica</name>
    <name type="common">Eastern oyster</name>
    <dbReference type="NCBI Taxonomy" id="6565"/>
    <lineage>
        <taxon>Eukaryota</taxon>
        <taxon>Metazoa</taxon>
        <taxon>Spiralia</taxon>
        <taxon>Lophotrochozoa</taxon>
        <taxon>Mollusca</taxon>
        <taxon>Bivalvia</taxon>
        <taxon>Autobranchia</taxon>
        <taxon>Pteriomorphia</taxon>
        <taxon>Ostreida</taxon>
        <taxon>Ostreoidea</taxon>
        <taxon>Ostreidae</taxon>
        <taxon>Crassostrea</taxon>
    </lineage>
</organism>
<keyword evidence="2" id="KW-0493">Microtubule</keyword>
<evidence type="ECO:0000256" key="3">
    <source>
        <dbReference type="ARBA" id="ARBA00022741"/>
    </source>
</evidence>
<dbReference type="InterPro" id="IPR000217">
    <property type="entry name" value="Tubulin"/>
</dbReference>
<dbReference type="KEGG" id="cvn:111132624"/>
<comment type="similarity">
    <text evidence="1">Belongs to the tubulin family.</text>
</comment>
<feature type="region of interest" description="Disordered" evidence="5">
    <location>
        <begin position="99"/>
        <end position="151"/>
    </location>
</feature>
<evidence type="ECO:0000256" key="5">
    <source>
        <dbReference type="SAM" id="MobiDB-lite"/>
    </source>
</evidence>
<dbReference type="InterPro" id="IPR036525">
    <property type="entry name" value="Tubulin/FtsZ_GTPase_sf"/>
</dbReference>
<dbReference type="PROSITE" id="PS00228">
    <property type="entry name" value="TUBULIN_B_AUTOREG"/>
    <property type="match status" value="1"/>
</dbReference>
<dbReference type="GeneID" id="111132624"/>
<evidence type="ECO:0000313" key="7">
    <source>
        <dbReference type="Proteomes" id="UP000694844"/>
    </source>
</evidence>
<dbReference type="PRINTS" id="PR01161">
    <property type="entry name" value="TUBULIN"/>
</dbReference>
<protein>
    <submittedName>
        <fullName evidence="8">Tubulin beta-4 chain-like</fullName>
    </submittedName>
</protein>
<dbReference type="InterPro" id="IPR003008">
    <property type="entry name" value="Tubulin_FtsZ_GTPase"/>
</dbReference>
<name>A0A8B8E7P5_CRAVI</name>
<keyword evidence="3" id="KW-0547">Nucleotide-binding</keyword>
<dbReference type="SUPFAM" id="SSF52490">
    <property type="entry name" value="Tubulin nucleotide-binding domain-like"/>
    <property type="match status" value="1"/>
</dbReference>
<evidence type="ECO:0000313" key="8">
    <source>
        <dbReference type="RefSeq" id="XP_022336160.1"/>
    </source>
</evidence>
<dbReference type="Proteomes" id="UP000694844">
    <property type="component" value="Chromosome 5"/>
</dbReference>
<gene>
    <name evidence="8" type="primary">LOC111132624</name>
</gene>
<dbReference type="RefSeq" id="XP_022336160.1">
    <property type="nucleotide sequence ID" value="XM_022480452.1"/>
</dbReference>
<dbReference type="AlphaFoldDB" id="A0A8B8E7P5"/>
<evidence type="ECO:0000256" key="4">
    <source>
        <dbReference type="ARBA" id="ARBA00023134"/>
    </source>
</evidence>
<dbReference type="PANTHER" id="PTHR36527">
    <property type="entry name" value="OS01G0282866 PROTEIN"/>
    <property type="match status" value="1"/>
</dbReference>
<dbReference type="PANTHER" id="PTHR36527:SF6">
    <property type="entry name" value="TUBULIN_FTSZ GTPASE DOMAIN-CONTAINING PROTEIN"/>
    <property type="match status" value="1"/>
</dbReference>
<dbReference type="GO" id="GO:0005525">
    <property type="term" value="F:GTP binding"/>
    <property type="evidence" value="ECO:0007669"/>
    <property type="project" value="UniProtKB-KW"/>
</dbReference>
<evidence type="ECO:0000256" key="2">
    <source>
        <dbReference type="ARBA" id="ARBA00022701"/>
    </source>
</evidence>
<evidence type="ECO:0000256" key="1">
    <source>
        <dbReference type="ARBA" id="ARBA00009636"/>
    </source>
</evidence>
<evidence type="ECO:0000259" key="6">
    <source>
        <dbReference type="Pfam" id="PF00091"/>
    </source>
</evidence>
<keyword evidence="7" id="KW-1185">Reference proteome</keyword>
<dbReference type="Gene3D" id="3.40.50.1440">
    <property type="entry name" value="Tubulin/FtsZ, GTPase domain"/>
    <property type="match status" value="1"/>
</dbReference>
<proteinExistence type="inferred from homology"/>
<sequence>MREIIHVQVGQCGNQIGSKFWEEICYEHGLNSKGLYEGDNDVHWSGSMFFSPRPREGYTFRACLVDLEPAPWTLLEADPMAPSLDPTISFSDRMGPGTFGPRALYGGSGAGGGGDGCPETGGGELRLSTGVPADPLPRRGDGVGNGDPAPQ</sequence>
<keyword evidence="4" id="KW-0342">GTP-binding</keyword>
<accession>A0A8B8E7P5</accession>
<dbReference type="GO" id="GO:0005874">
    <property type="term" value="C:microtubule"/>
    <property type="evidence" value="ECO:0007669"/>
    <property type="project" value="UniProtKB-KW"/>
</dbReference>
<dbReference type="OrthoDB" id="1662883at2759"/>
<feature type="compositionally biased region" description="Gly residues" evidence="5">
    <location>
        <begin position="106"/>
        <end position="124"/>
    </location>
</feature>
<reference evidence="8" key="1">
    <citation type="submission" date="2025-08" db="UniProtKB">
        <authorList>
            <consortium name="RefSeq"/>
        </authorList>
    </citation>
    <scope>IDENTIFICATION</scope>
    <source>
        <tissue evidence="8">Whole sample</tissue>
    </source>
</reference>
<dbReference type="GO" id="GO:0007017">
    <property type="term" value="P:microtubule-based process"/>
    <property type="evidence" value="ECO:0007669"/>
    <property type="project" value="InterPro"/>
</dbReference>
<dbReference type="Pfam" id="PF00091">
    <property type="entry name" value="Tubulin"/>
    <property type="match status" value="1"/>
</dbReference>
<feature type="domain" description="Tubulin/FtsZ GTPase" evidence="6">
    <location>
        <begin position="3"/>
        <end position="71"/>
    </location>
</feature>